<evidence type="ECO:0000259" key="4">
    <source>
        <dbReference type="PROSITE" id="PS51071"/>
    </source>
</evidence>
<feature type="domain" description="SIS" evidence="5">
    <location>
        <begin position="135"/>
        <end position="270"/>
    </location>
</feature>
<dbReference type="InterPro" id="IPR036388">
    <property type="entry name" value="WH-like_DNA-bd_sf"/>
</dbReference>
<dbReference type="Pfam" id="PF01380">
    <property type="entry name" value="SIS"/>
    <property type="match status" value="1"/>
</dbReference>
<evidence type="ECO:0000313" key="6">
    <source>
        <dbReference type="EMBL" id="QNC63029.1"/>
    </source>
</evidence>
<dbReference type="Pfam" id="PF01418">
    <property type="entry name" value="HTH_6"/>
    <property type="match status" value="1"/>
</dbReference>
<dbReference type="SUPFAM" id="SSF53697">
    <property type="entry name" value="SIS domain"/>
    <property type="match status" value="1"/>
</dbReference>
<dbReference type="InterPro" id="IPR009057">
    <property type="entry name" value="Homeodomain-like_sf"/>
</dbReference>
<dbReference type="Gene3D" id="1.10.10.10">
    <property type="entry name" value="Winged helix-like DNA-binding domain superfamily/Winged helix DNA-binding domain"/>
    <property type="match status" value="1"/>
</dbReference>
<accession>A0A7G6K736</accession>
<dbReference type="GO" id="GO:1901135">
    <property type="term" value="P:carbohydrate derivative metabolic process"/>
    <property type="evidence" value="ECO:0007669"/>
    <property type="project" value="InterPro"/>
</dbReference>
<dbReference type="PANTHER" id="PTHR30514:SF18">
    <property type="entry name" value="RPIR-FAMILY TRANSCRIPTIONAL REGULATOR"/>
    <property type="match status" value="1"/>
</dbReference>
<dbReference type="InterPro" id="IPR047640">
    <property type="entry name" value="RpiR-like"/>
</dbReference>
<sequence>MYKKKTLSLEDYNSLTLNIGELTDSENRLNDYIKVHFNELPYHGIVDLSQNATVSKATIGRFLNKIGFTGYSAFKKALDISLLENKMASPYEQKIKQRCKTEITTESSVGEFTQKSISLLNIFHDNINVENINRLINFILDNKRHIYVVGPSSSHAMAIHFCSLLKYFRGGITLLPTDISQLPKCMINIQEDDVLIVFSYYRFNRVVLNIAKWFKKKNATVVLVTNADTNPYGKFCEMQFVLPSNVQSIFQSRLLGFFFIELILHLAYEKSDNEGNFAQLEELFAFFDNFYATSHTG</sequence>
<dbReference type="PANTHER" id="PTHR30514">
    <property type="entry name" value="GLUCOKINASE"/>
    <property type="match status" value="1"/>
</dbReference>
<dbReference type="PROSITE" id="PS51071">
    <property type="entry name" value="HTH_RPIR"/>
    <property type="match status" value="1"/>
</dbReference>
<reference evidence="6 7" key="1">
    <citation type="submission" date="2020-08" db="EMBL/GenBank/DDBJ databases">
        <title>Complete genome sequencing of Shigella boydii.</title>
        <authorList>
            <person name="Hazen T.H."/>
            <person name="Michalski J.M."/>
            <person name="Rasko D.A."/>
        </authorList>
    </citation>
    <scope>NUCLEOTIDE SEQUENCE [LARGE SCALE GENOMIC DNA]</scope>
    <source>
        <strain evidence="6 7">600690</strain>
    </source>
</reference>
<dbReference type="Gene3D" id="3.40.50.10490">
    <property type="entry name" value="Glucose-6-phosphate isomerase like protein, domain 1"/>
    <property type="match status" value="1"/>
</dbReference>
<dbReference type="InterPro" id="IPR035472">
    <property type="entry name" value="RpiR-like_SIS"/>
</dbReference>
<name>A0A7G6K736_SHIBO</name>
<organism evidence="6 7">
    <name type="scientific">Shigella boydii</name>
    <dbReference type="NCBI Taxonomy" id="621"/>
    <lineage>
        <taxon>Bacteria</taxon>
        <taxon>Pseudomonadati</taxon>
        <taxon>Pseudomonadota</taxon>
        <taxon>Gammaproteobacteria</taxon>
        <taxon>Enterobacterales</taxon>
        <taxon>Enterobacteriaceae</taxon>
        <taxon>Shigella</taxon>
    </lineage>
</organism>
<evidence type="ECO:0000256" key="1">
    <source>
        <dbReference type="ARBA" id="ARBA00023015"/>
    </source>
</evidence>
<dbReference type="SUPFAM" id="SSF46689">
    <property type="entry name" value="Homeodomain-like"/>
    <property type="match status" value="1"/>
</dbReference>
<dbReference type="RefSeq" id="WP_078166557.1">
    <property type="nucleotide sequence ID" value="NZ_CP026846.1"/>
</dbReference>
<dbReference type="InterPro" id="IPR001347">
    <property type="entry name" value="SIS_dom"/>
</dbReference>
<dbReference type="EMBL" id="CP049278">
    <property type="protein sequence ID" value="QNC63029.1"/>
    <property type="molecule type" value="Genomic_DNA"/>
</dbReference>
<proteinExistence type="predicted"/>
<dbReference type="GO" id="GO:0097367">
    <property type="term" value="F:carbohydrate derivative binding"/>
    <property type="evidence" value="ECO:0007669"/>
    <property type="project" value="InterPro"/>
</dbReference>
<protein>
    <submittedName>
        <fullName evidence="6">MurR/RpiR family transcriptional regulator</fullName>
    </submittedName>
</protein>
<dbReference type="InterPro" id="IPR000281">
    <property type="entry name" value="HTH_RpiR"/>
</dbReference>
<keyword evidence="3" id="KW-0804">Transcription</keyword>
<keyword evidence="2" id="KW-0238">DNA-binding</keyword>
<keyword evidence="1" id="KW-0805">Transcription regulation</keyword>
<evidence type="ECO:0000313" key="7">
    <source>
        <dbReference type="Proteomes" id="UP000515238"/>
    </source>
</evidence>
<evidence type="ECO:0000256" key="3">
    <source>
        <dbReference type="ARBA" id="ARBA00023163"/>
    </source>
</evidence>
<dbReference type="GO" id="GO:0003677">
    <property type="term" value="F:DNA binding"/>
    <property type="evidence" value="ECO:0007669"/>
    <property type="project" value="UniProtKB-KW"/>
</dbReference>
<dbReference type="InterPro" id="IPR046348">
    <property type="entry name" value="SIS_dom_sf"/>
</dbReference>
<dbReference type="AlphaFoldDB" id="A0A7G6K736"/>
<dbReference type="PROSITE" id="PS51464">
    <property type="entry name" value="SIS"/>
    <property type="match status" value="1"/>
</dbReference>
<gene>
    <name evidence="6" type="ORF">G5S56_19080</name>
</gene>
<evidence type="ECO:0000259" key="5">
    <source>
        <dbReference type="PROSITE" id="PS51464"/>
    </source>
</evidence>
<dbReference type="Proteomes" id="UP000515238">
    <property type="component" value="Chromosome"/>
</dbReference>
<dbReference type="CDD" id="cd05013">
    <property type="entry name" value="SIS_RpiR"/>
    <property type="match status" value="1"/>
</dbReference>
<feature type="domain" description="HTH rpiR-type" evidence="4">
    <location>
        <begin position="9"/>
        <end position="85"/>
    </location>
</feature>
<dbReference type="GO" id="GO:0003700">
    <property type="term" value="F:DNA-binding transcription factor activity"/>
    <property type="evidence" value="ECO:0007669"/>
    <property type="project" value="InterPro"/>
</dbReference>
<evidence type="ECO:0000256" key="2">
    <source>
        <dbReference type="ARBA" id="ARBA00023125"/>
    </source>
</evidence>